<evidence type="ECO:0008006" key="5">
    <source>
        <dbReference type="Google" id="ProtNLM"/>
    </source>
</evidence>
<dbReference type="Gene3D" id="2.120.10.30">
    <property type="entry name" value="TolB, C-terminal domain"/>
    <property type="match status" value="1"/>
</dbReference>
<reference evidence="3 4" key="1">
    <citation type="submission" date="2015-09" db="EMBL/GenBank/DDBJ databases">
        <title>Sorangium comparison.</title>
        <authorList>
            <person name="Zaburannyi N."/>
            <person name="Bunk B."/>
            <person name="Overmann J."/>
            <person name="Mueller R."/>
        </authorList>
    </citation>
    <scope>NUCLEOTIDE SEQUENCE [LARGE SCALE GENOMIC DNA]</scope>
    <source>
        <strain evidence="3 4">So ce26</strain>
    </source>
</reference>
<evidence type="ECO:0000256" key="2">
    <source>
        <dbReference type="SAM" id="SignalP"/>
    </source>
</evidence>
<feature type="region of interest" description="Disordered" evidence="1">
    <location>
        <begin position="435"/>
        <end position="462"/>
    </location>
</feature>
<protein>
    <recommendedName>
        <fullName evidence="5">Fibronectin type-III domain-containing protein</fullName>
    </recommendedName>
</protein>
<evidence type="ECO:0000256" key="1">
    <source>
        <dbReference type="SAM" id="MobiDB-lite"/>
    </source>
</evidence>
<feature type="region of interest" description="Disordered" evidence="1">
    <location>
        <begin position="1"/>
        <end position="23"/>
    </location>
</feature>
<dbReference type="EMBL" id="CP012673">
    <property type="protein sequence ID" value="AUX47390.1"/>
    <property type="molecule type" value="Genomic_DNA"/>
</dbReference>
<feature type="chain" id="PRO_5014603840" description="Fibronectin type-III domain-containing protein" evidence="2">
    <location>
        <begin position="47"/>
        <end position="706"/>
    </location>
</feature>
<evidence type="ECO:0000313" key="3">
    <source>
        <dbReference type="EMBL" id="AUX47390.1"/>
    </source>
</evidence>
<dbReference type="OrthoDB" id="175360at2"/>
<organism evidence="3 4">
    <name type="scientific">Sorangium cellulosum</name>
    <name type="common">Polyangium cellulosum</name>
    <dbReference type="NCBI Taxonomy" id="56"/>
    <lineage>
        <taxon>Bacteria</taxon>
        <taxon>Pseudomonadati</taxon>
        <taxon>Myxococcota</taxon>
        <taxon>Polyangia</taxon>
        <taxon>Polyangiales</taxon>
        <taxon>Polyangiaceae</taxon>
        <taxon>Sorangium</taxon>
    </lineage>
</organism>
<dbReference type="InterPro" id="IPR011042">
    <property type="entry name" value="6-blade_b-propeller_TolB-like"/>
</dbReference>
<proteinExistence type="predicted"/>
<dbReference type="Proteomes" id="UP000238348">
    <property type="component" value="Chromosome"/>
</dbReference>
<keyword evidence="2" id="KW-0732">Signal</keyword>
<feature type="signal peptide" evidence="2">
    <location>
        <begin position="1"/>
        <end position="46"/>
    </location>
</feature>
<accession>A0A2L0F753</accession>
<sequence>MSTQRSSFHPPSPRPSSSRSAAAPSARRLLAAAVAAAWLVAPPAHAVGTRSFELESLEDLKGGDLTGVSVDSNGNVRAGLTLGATPLPEATSIWSSVVLPDGTVLLGTGNEGKIYSVSGGRVALAATTGQMAVSALAVAFDGDVIAGTFPEGKLFRLPRGAGNGGPAKLFAELPQTEDVWGLAYDPRAKALYAATGSEGKLFRVDGAGKAQVYFDSDEPHLMCVAVADDGAVYAGSNGKALLYKLTGPGRATVLHDFDADDVKAIAVAPGAKGGAVYAIANKYTEAFAPPRRNRSGPPTPQPARAPKPGKGVLVRFDRSGVAEKMMSDDDTHYVSLGLGDDLTPYVGTGAEGQLYTVSDNHVARLVADTDERQVGAFMMAGGRRFVATTDPAVFHEVKGVGGAAAVWTSKVLDAGLRATFGRLTWRSDGALELETRSGNTEAPDGTWSPWSPALAAPGDAKSPPARFVQIRARWSRDPGAVLREVKLSFVTDNARAVVTSIDAVPKGQTKPPRSNLPPSGGEAPKPVSALQVTWKVDNPDQDDLRYRLSYRMEGQATWRSMLKPGEKVTRPEHTWDTTALPEGEYRILVEASDELANPPERTQRHSLESGTVLVDNTPPVFRALALQGRRLTGEVADGLGPIARVEVSIAGLEEWRPIFPTDGIFDEPAEPFSADLGAIVPPGSHLLAVRAYDSAGNVVTRDIEAR</sequence>
<dbReference type="AlphaFoldDB" id="A0A2L0F753"/>
<evidence type="ECO:0000313" key="4">
    <source>
        <dbReference type="Proteomes" id="UP000238348"/>
    </source>
</evidence>
<name>A0A2L0F753_SORCE</name>
<gene>
    <name evidence="3" type="ORF">SOCE26_089100</name>
</gene>
<feature type="region of interest" description="Disordered" evidence="1">
    <location>
        <begin position="288"/>
        <end position="310"/>
    </location>
</feature>
<dbReference type="SUPFAM" id="SSF63829">
    <property type="entry name" value="Calcium-dependent phosphotriesterase"/>
    <property type="match status" value="1"/>
</dbReference>
<feature type="region of interest" description="Disordered" evidence="1">
    <location>
        <begin position="501"/>
        <end position="526"/>
    </location>
</feature>
<dbReference type="RefSeq" id="WP_104985413.1">
    <property type="nucleotide sequence ID" value="NZ_CP012673.1"/>
</dbReference>